<sequence>MVWKLFAFSTLAVAARDISTIASTPRLPPLVAGNPSGLEMKEARIEPSWIISGEPKARVAEHSRGADGAGATAIWDCTAGHFRWYFAWDETVVILEGSVHVTDADGNQRLLRAGDIALFRAGTWATWQIDTYVKKIAFLRRPFPMVVANAWRVIKSLRGAGRGTGLGG</sequence>
<dbReference type="InterPro" id="IPR014710">
    <property type="entry name" value="RmlC-like_jellyroll"/>
</dbReference>
<dbReference type="EMBL" id="JACIEZ010000002">
    <property type="protein sequence ID" value="MBB4063745.1"/>
    <property type="molecule type" value="Genomic_DNA"/>
</dbReference>
<feature type="domain" description="(S)-ureidoglycine aminohydrolase cupin" evidence="1">
    <location>
        <begin position="65"/>
        <end position="136"/>
    </location>
</feature>
<dbReference type="PANTHER" id="PTHR40943">
    <property type="entry name" value="CYTOPLASMIC PROTEIN-RELATED"/>
    <property type="match status" value="1"/>
</dbReference>
<dbReference type="Proteomes" id="UP000528286">
    <property type="component" value="Unassembled WGS sequence"/>
</dbReference>
<reference evidence="2 3" key="1">
    <citation type="submission" date="2020-08" db="EMBL/GenBank/DDBJ databases">
        <title>Genomic Encyclopedia of Type Strains, Phase IV (KMG-IV): sequencing the most valuable type-strain genomes for metagenomic binning, comparative biology and taxonomic classification.</title>
        <authorList>
            <person name="Goeker M."/>
        </authorList>
    </citation>
    <scope>NUCLEOTIDE SEQUENCE [LARGE SCALE GENOMIC DNA]</scope>
    <source>
        <strain evidence="2 3">DSM 29853</strain>
    </source>
</reference>
<comment type="caution">
    <text evidence="2">The sequence shown here is derived from an EMBL/GenBank/DDBJ whole genome shotgun (WGS) entry which is preliminary data.</text>
</comment>
<evidence type="ECO:0000313" key="3">
    <source>
        <dbReference type="Proteomes" id="UP000528286"/>
    </source>
</evidence>
<dbReference type="Gene3D" id="2.60.120.10">
    <property type="entry name" value="Jelly Rolls"/>
    <property type="match status" value="1"/>
</dbReference>
<proteinExistence type="predicted"/>
<dbReference type="Pfam" id="PF05899">
    <property type="entry name" value="Cupin_3"/>
    <property type="match status" value="1"/>
</dbReference>
<evidence type="ECO:0000313" key="2">
    <source>
        <dbReference type="EMBL" id="MBB4063745.1"/>
    </source>
</evidence>
<name>A0A7W6NJU9_9HYPH</name>
<dbReference type="PANTHER" id="PTHR40943:SF1">
    <property type="entry name" value="CYTOPLASMIC PROTEIN"/>
    <property type="match status" value="1"/>
</dbReference>
<accession>A0A7W6NJU9</accession>
<dbReference type="CDD" id="cd02227">
    <property type="entry name" value="cupin_TM1112-like"/>
    <property type="match status" value="1"/>
</dbReference>
<dbReference type="SUPFAM" id="SSF51182">
    <property type="entry name" value="RmlC-like cupins"/>
    <property type="match status" value="1"/>
</dbReference>
<gene>
    <name evidence="2" type="ORF">GGR23_000922</name>
</gene>
<protein>
    <recommendedName>
        <fullName evidence="1">(S)-ureidoglycine aminohydrolase cupin domain-containing protein</fullName>
    </recommendedName>
</protein>
<evidence type="ECO:0000259" key="1">
    <source>
        <dbReference type="Pfam" id="PF05899"/>
    </source>
</evidence>
<dbReference type="InterPro" id="IPR011051">
    <property type="entry name" value="RmlC_Cupin_sf"/>
</dbReference>
<dbReference type="InterPro" id="IPR008579">
    <property type="entry name" value="UGlyAH_Cupin_dom"/>
</dbReference>
<dbReference type="AlphaFoldDB" id="A0A7W6NJU9"/>
<organism evidence="2 3">
    <name type="scientific">Gellertiella hungarica</name>
    <dbReference type="NCBI Taxonomy" id="1572859"/>
    <lineage>
        <taxon>Bacteria</taxon>
        <taxon>Pseudomonadati</taxon>
        <taxon>Pseudomonadota</taxon>
        <taxon>Alphaproteobacteria</taxon>
        <taxon>Hyphomicrobiales</taxon>
        <taxon>Rhizobiaceae</taxon>
        <taxon>Gellertiella</taxon>
    </lineage>
</organism>
<keyword evidence="3" id="KW-1185">Reference proteome</keyword>
<dbReference type="RefSeq" id="WP_183364954.1">
    <property type="nucleotide sequence ID" value="NZ_JACIEZ010000002.1"/>
</dbReference>